<comment type="caution">
    <text evidence="1">The sequence shown here is derived from an EMBL/GenBank/DDBJ whole genome shotgun (WGS) entry which is preliminary data.</text>
</comment>
<protein>
    <submittedName>
        <fullName evidence="1">Uncharacterized protein</fullName>
    </submittedName>
</protein>
<evidence type="ECO:0000313" key="1">
    <source>
        <dbReference type="EMBL" id="KYO20535.1"/>
    </source>
</evidence>
<dbReference type="AlphaFoldDB" id="A0A151M7Q3"/>
<keyword evidence="2" id="KW-1185">Reference proteome</keyword>
<dbReference type="EMBL" id="AKHW03006358">
    <property type="protein sequence ID" value="KYO20535.1"/>
    <property type="molecule type" value="Genomic_DNA"/>
</dbReference>
<organism evidence="1 2">
    <name type="scientific">Alligator mississippiensis</name>
    <name type="common">American alligator</name>
    <dbReference type="NCBI Taxonomy" id="8496"/>
    <lineage>
        <taxon>Eukaryota</taxon>
        <taxon>Metazoa</taxon>
        <taxon>Chordata</taxon>
        <taxon>Craniata</taxon>
        <taxon>Vertebrata</taxon>
        <taxon>Euteleostomi</taxon>
        <taxon>Archelosauria</taxon>
        <taxon>Archosauria</taxon>
        <taxon>Crocodylia</taxon>
        <taxon>Alligatoridae</taxon>
        <taxon>Alligatorinae</taxon>
        <taxon>Alligator</taxon>
    </lineage>
</organism>
<sequence>MIWATLQELLIQLYPYLEQPTSTMWLSIPMDTQLAVAMFKLATPTSLHHVGHPFGLGKLITKKAILEVCGTLQDMLGHTVLRVHDLLEVMMEFCTLGFPSVIVNH</sequence>
<gene>
    <name evidence="1" type="ORF">Y1Q_0012450</name>
</gene>
<reference evidence="1 2" key="1">
    <citation type="journal article" date="2012" name="Genome Biol.">
        <title>Sequencing three crocodilian genomes to illuminate the evolution of archosaurs and amniotes.</title>
        <authorList>
            <person name="St John J.A."/>
            <person name="Braun E.L."/>
            <person name="Isberg S.R."/>
            <person name="Miles L.G."/>
            <person name="Chong A.Y."/>
            <person name="Gongora J."/>
            <person name="Dalzell P."/>
            <person name="Moran C."/>
            <person name="Bed'hom B."/>
            <person name="Abzhanov A."/>
            <person name="Burgess S.C."/>
            <person name="Cooksey A.M."/>
            <person name="Castoe T.A."/>
            <person name="Crawford N.G."/>
            <person name="Densmore L.D."/>
            <person name="Drew J.C."/>
            <person name="Edwards S.V."/>
            <person name="Faircloth B.C."/>
            <person name="Fujita M.K."/>
            <person name="Greenwold M.J."/>
            <person name="Hoffmann F.G."/>
            <person name="Howard J.M."/>
            <person name="Iguchi T."/>
            <person name="Janes D.E."/>
            <person name="Khan S.Y."/>
            <person name="Kohno S."/>
            <person name="de Koning A.J."/>
            <person name="Lance S.L."/>
            <person name="McCarthy F.M."/>
            <person name="McCormack J.E."/>
            <person name="Merchant M.E."/>
            <person name="Peterson D.G."/>
            <person name="Pollock D.D."/>
            <person name="Pourmand N."/>
            <person name="Raney B.J."/>
            <person name="Roessler K.A."/>
            <person name="Sanford J.R."/>
            <person name="Sawyer R.H."/>
            <person name="Schmidt C.J."/>
            <person name="Triplett E.W."/>
            <person name="Tuberville T.D."/>
            <person name="Venegas-Anaya M."/>
            <person name="Howard J.T."/>
            <person name="Jarvis E.D."/>
            <person name="Guillette L.J.Jr."/>
            <person name="Glenn T.C."/>
            <person name="Green R.E."/>
            <person name="Ray D.A."/>
        </authorList>
    </citation>
    <scope>NUCLEOTIDE SEQUENCE [LARGE SCALE GENOMIC DNA]</scope>
    <source>
        <strain evidence="1">KSC_2009_1</strain>
    </source>
</reference>
<dbReference type="Proteomes" id="UP000050525">
    <property type="component" value="Unassembled WGS sequence"/>
</dbReference>
<name>A0A151M7Q3_ALLMI</name>
<proteinExistence type="predicted"/>
<evidence type="ECO:0000313" key="2">
    <source>
        <dbReference type="Proteomes" id="UP000050525"/>
    </source>
</evidence>
<accession>A0A151M7Q3</accession>